<accession>A0A2P2N884</accession>
<protein>
    <submittedName>
        <fullName evidence="1">Uncharacterized protein</fullName>
    </submittedName>
</protein>
<name>A0A2P2N884_RHIMU</name>
<organism evidence="1">
    <name type="scientific">Rhizophora mucronata</name>
    <name type="common">Asiatic mangrove</name>
    <dbReference type="NCBI Taxonomy" id="61149"/>
    <lineage>
        <taxon>Eukaryota</taxon>
        <taxon>Viridiplantae</taxon>
        <taxon>Streptophyta</taxon>
        <taxon>Embryophyta</taxon>
        <taxon>Tracheophyta</taxon>
        <taxon>Spermatophyta</taxon>
        <taxon>Magnoliopsida</taxon>
        <taxon>eudicotyledons</taxon>
        <taxon>Gunneridae</taxon>
        <taxon>Pentapetalae</taxon>
        <taxon>rosids</taxon>
        <taxon>fabids</taxon>
        <taxon>Malpighiales</taxon>
        <taxon>Rhizophoraceae</taxon>
        <taxon>Rhizophora</taxon>
    </lineage>
</organism>
<dbReference type="AlphaFoldDB" id="A0A2P2N884"/>
<evidence type="ECO:0000313" key="1">
    <source>
        <dbReference type="EMBL" id="MBX38699.1"/>
    </source>
</evidence>
<dbReference type="EMBL" id="GGEC01058215">
    <property type="protein sequence ID" value="MBX38699.1"/>
    <property type="molecule type" value="Transcribed_RNA"/>
</dbReference>
<proteinExistence type="predicted"/>
<sequence>MVLNALINGKLSVFALSLLLLLGLVFGGLFTKWASVASEGIFDSTACGLGSSFGDISTELLPSTTK</sequence>
<reference evidence="1" key="1">
    <citation type="submission" date="2018-02" db="EMBL/GenBank/DDBJ databases">
        <title>Rhizophora mucronata_Transcriptome.</title>
        <authorList>
            <person name="Meera S.P."/>
            <person name="Sreeshan A."/>
            <person name="Augustine A."/>
        </authorList>
    </citation>
    <scope>NUCLEOTIDE SEQUENCE</scope>
    <source>
        <tissue evidence="1">Leaf</tissue>
    </source>
</reference>